<evidence type="ECO:0000313" key="4">
    <source>
        <dbReference type="Proteomes" id="UP000762676"/>
    </source>
</evidence>
<feature type="compositionally biased region" description="Polar residues" evidence="1">
    <location>
        <begin position="167"/>
        <end position="176"/>
    </location>
</feature>
<protein>
    <submittedName>
        <fullName evidence="3">Uncharacterized protein</fullName>
    </submittedName>
</protein>
<keyword evidence="4" id="KW-1185">Reference proteome</keyword>
<keyword evidence="2" id="KW-1133">Transmembrane helix</keyword>
<organism evidence="3 4">
    <name type="scientific">Elysia marginata</name>
    <dbReference type="NCBI Taxonomy" id="1093978"/>
    <lineage>
        <taxon>Eukaryota</taxon>
        <taxon>Metazoa</taxon>
        <taxon>Spiralia</taxon>
        <taxon>Lophotrochozoa</taxon>
        <taxon>Mollusca</taxon>
        <taxon>Gastropoda</taxon>
        <taxon>Heterobranchia</taxon>
        <taxon>Euthyneura</taxon>
        <taxon>Panpulmonata</taxon>
        <taxon>Sacoglossa</taxon>
        <taxon>Placobranchoidea</taxon>
        <taxon>Plakobranchidae</taxon>
        <taxon>Elysia</taxon>
    </lineage>
</organism>
<name>A0AAV4G0W0_9GAST</name>
<dbReference type="AlphaFoldDB" id="A0AAV4G0W0"/>
<evidence type="ECO:0000256" key="2">
    <source>
        <dbReference type="SAM" id="Phobius"/>
    </source>
</evidence>
<comment type="caution">
    <text evidence="3">The sequence shown here is derived from an EMBL/GenBank/DDBJ whole genome shotgun (WGS) entry which is preliminary data.</text>
</comment>
<keyword evidence="2" id="KW-0812">Transmembrane</keyword>
<dbReference type="Proteomes" id="UP000762676">
    <property type="component" value="Unassembled WGS sequence"/>
</dbReference>
<feature type="compositionally biased region" description="Polar residues" evidence="1">
    <location>
        <begin position="269"/>
        <end position="286"/>
    </location>
</feature>
<gene>
    <name evidence="3" type="ORF">ElyMa_002254300</name>
</gene>
<feature type="transmembrane region" description="Helical" evidence="2">
    <location>
        <begin position="20"/>
        <end position="41"/>
    </location>
</feature>
<dbReference type="EMBL" id="BMAT01004691">
    <property type="protein sequence ID" value="GFR78170.1"/>
    <property type="molecule type" value="Genomic_DNA"/>
</dbReference>
<accession>A0AAV4G0W0</accession>
<evidence type="ECO:0000256" key="1">
    <source>
        <dbReference type="SAM" id="MobiDB-lite"/>
    </source>
</evidence>
<feature type="compositionally biased region" description="Basic and acidic residues" evidence="1">
    <location>
        <begin position="234"/>
        <end position="252"/>
    </location>
</feature>
<evidence type="ECO:0000313" key="3">
    <source>
        <dbReference type="EMBL" id="GFR78170.1"/>
    </source>
</evidence>
<proteinExistence type="predicted"/>
<keyword evidence="2" id="KW-0472">Membrane</keyword>
<reference evidence="3 4" key="1">
    <citation type="journal article" date="2021" name="Elife">
        <title>Chloroplast acquisition without the gene transfer in kleptoplastic sea slugs, Plakobranchus ocellatus.</title>
        <authorList>
            <person name="Maeda T."/>
            <person name="Takahashi S."/>
            <person name="Yoshida T."/>
            <person name="Shimamura S."/>
            <person name="Takaki Y."/>
            <person name="Nagai Y."/>
            <person name="Toyoda A."/>
            <person name="Suzuki Y."/>
            <person name="Arimoto A."/>
            <person name="Ishii H."/>
            <person name="Satoh N."/>
            <person name="Nishiyama T."/>
            <person name="Hasebe M."/>
            <person name="Maruyama T."/>
            <person name="Minagawa J."/>
            <person name="Obokata J."/>
            <person name="Shigenobu S."/>
        </authorList>
    </citation>
    <scope>NUCLEOTIDE SEQUENCE [LARGE SCALE GENOMIC DNA]</scope>
</reference>
<sequence length="334" mass="35730">MSQVLDDPAVPCTSVNVTAIVISVIAVLITAVSVTVNVLLLRRIRRDNKTTARDSRGETETANLAYAVESLDTLTRSPPEGYEEIGGMRNAVASCSNRISLATCEENEYAVANEVTLALDCVYVNDGATHAAVTNTSSVSGHQNKVASANNYTVPRDNLYVSPRPSLGSSGQSTGNAAVETEATTYDYPRKKKLKPVPQKRDRKGTRAAGIIRLLSRTGKKNANKEQTSSPSHQSRDRPVVLDSPSKQDQKPEIGSVKTQKTEPVEAKNNLSSNMGKSPLASQQSVDPKVVSGPSAEQNQNPEIKVVESPETEPAGVKKNPSLSASDYANLDKV</sequence>
<feature type="region of interest" description="Disordered" evidence="1">
    <location>
        <begin position="149"/>
        <end position="334"/>
    </location>
</feature>